<name>A0ABW7FYX2_9BURK</name>
<proteinExistence type="predicted"/>
<sequence length="87" mass="9676">MKDQSQGRSRAIVFDDLPDDAYLRVRQLILDGGNNGSAILPVSRATLWRMVNLGKFPAPRKISAGVTAWQVGAVRKWLLEQKEGGRK</sequence>
<dbReference type="EMBL" id="JBIGHZ010000005">
    <property type="protein sequence ID" value="MFG6449524.1"/>
    <property type="molecule type" value="Genomic_DNA"/>
</dbReference>
<dbReference type="InterPro" id="IPR010260">
    <property type="entry name" value="AlpA"/>
</dbReference>
<evidence type="ECO:0000313" key="1">
    <source>
        <dbReference type="EMBL" id="MFG6449524.1"/>
    </source>
</evidence>
<accession>A0ABW7FYX2</accession>
<comment type="caution">
    <text evidence="1">The sequence shown here is derived from an EMBL/GenBank/DDBJ whole genome shotgun (WGS) entry which is preliminary data.</text>
</comment>
<reference evidence="1 2" key="1">
    <citation type="submission" date="2024-08" db="EMBL/GenBank/DDBJ databases">
        <authorList>
            <person name="Lu H."/>
        </authorList>
    </citation>
    <scope>NUCLEOTIDE SEQUENCE [LARGE SCALE GENOMIC DNA]</scope>
    <source>
        <strain evidence="1 2">BYS180W</strain>
    </source>
</reference>
<evidence type="ECO:0000313" key="2">
    <source>
        <dbReference type="Proteomes" id="UP001606099"/>
    </source>
</evidence>
<dbReference type="RefSeq" id="WP_394462790.1">
    <property type="nucleotide sequence ID" value="NZ_JBIGHZ010000005.1"/>
</dbReference>
<protein>
    <submittedName>
        <fullName evidence="1">Helix-turn-helix transcriptional regulator</fullName>
    </submittedName>
</protein>
<organism evidence="1 2">
    <name type="scientific">Roseateles rivi</name>
    <dbReference type="NCBI Taxonomy" id="3299028"/>
    <lineage>
        <taxon>Bacteria</taxon>
        <taxon>Pseudomonadati</taxon>
        <taxon>Pseudomonadota</taxon>
        <taxon>Betaproteobacteria</taxon>
        <taxon>Burkholderiales</taxon>
        <taxon>Sphaerotilaceae</taxon>
        <taxon>Roseateles</taxon>
    </lineage>
</organism>
<dbReference type="Proteomes" id="UP001606099">
    <property type="component" value="Unassembled WGS sequence"/>
</dbReference>
<gene>
    <name evidence="1" type="ORF">ACG0Z6_14955</name>
</gene>
<dbReference type="Pfam" id="PF05930">
    <property type="entry name" value="Phage_AlpA"/>
    <property type="match status" value="1"/>
</dbReference>
<keyword evidence="2" id="KW-1185">Reference proteome</keyword>